<dbReference type="SUPFAM" id="SSF51735">
    <property type="entry name" value="NAD(P)-binding Rossmann-fold domains"/>
    <property type="match status" value="1"/>
</dbReference>
<evidence type="ECO:0000313" key="9">
    <source>
        <dbReference type="EMBL" id="MFD2481519.1"/>
    </source>
</evidence>
<dbReference type="EMBL" id="JBHUKQ010000010">
    <property type="protein sequence ID" value="MFD2481519.1"/>
    <property type="molecule type" value="Genomic_DNA"/>
</dbReference>
<evidence type="ECO:0000256" key="5">
    <source>
        <dbReference type="ARBA" id="ARBA00023163"/>
    </source>
</evidence>
<dbReference type="InterPro" id="IPR036390">
    <property type="entry name" value="WH_DNA-bd_sf"/>
</dbReference>
<dbReference type="PROSITE" id="PS51077">
    <property type="entry name" value="HTH_ICLR"/>
    <property type="match status" value="1"/>
</dbReference>
<dbReference type="InterPro" id="IPR020904">
    <property type="entry name" value="Sc_DH/Rdtase_CS"/>
</dbReference>
<dbReference type="PROSITE" id="PS00061">
    <property type="entry name" value="ADH_SHORT"/>
    <property type="match status" value="1"/>
</dbReference>
<dbReference type="InterPro" id="IPR029016">
    <property type="entry name" value="GAF-like_dom_sf"/>
</dbReference>
<dbReference type="SUPFAM" id="SSF55781">
    <property type="entry name" value="GAF domain-like"/>
    <property type="match status" value="1"/>
</dbReference>
<accession>A0ABW5HWW8</accession>
<sequence length="586" mass="62148">MSPRGESMIERVVRVLEAVKDTGSARTASEIARCTGIPVPSAHRIVADLTRLGILDRDADRRIRIGVRLWEIAARSAGLPTLRESALPYLEDLRAVVQAPTLLSVLDHNDVLNVDTLSARQAGATNVTQPGVRLPALSSSPGIVLVAFAPPSVRDEILSSAKIVRFTAHSILDRAEVARIVHEARRVGHVVARRWISLDSTGIAARSSPTTAPRSPPCPSPSRSPPTRPPNCCPRCTPLPAASPARTGSTRPTRGSLCSSGRSGVPSNPAETHRTGCFSTAEKHPSRVGRTGRISGPDNGVENGAERMPGKLAGKVAFVTGAARGQGRAEALRLARDGADIIAVDIAAPVETNVAPPATPADLEETARGVKSLGRSVVTAQVDVRDYAALKAALDDGVRQLGRLDVVVANAGIWSYGLSEEISDLEWQTTQDVVLKGVWHTAKAAIPILKNQGSGGSMIFTSSTMAIKGMQNLSPYVAAKHGVVGLMKTQALELAPFGIRVNCVAPTSVNTKLIHNDETYALFAPDLPEAERTADRVKDRFATIPVMDVPWVEPEDVANAVAFLASDEARYVTGLELKIDAGQTLK</sequence>
<dbReference type="RefSeq" id="WP_344273589.1">
    <property type="nucleotide sequence ID" value="NZ_BAAAHV010000011.1"/>
</dbReference>
<evidence type="ECO:0000256" key="3">
    <source>
        <dbReference type="ARBA" id="ARBA00023015"/>
    </source>
</evidence>
<dbReference type="InterPro" id="IPR005471">
    <property type="entry name" value="Tscrpt_reg_IclR_N"/>
</dbReference>
<evidence type="ECO:0000313" key="10">
    <source>
        <dbReference type="Proteomes" id="UP001597542"/>
    </source>
</evidence>
<organism evidence="9 10">
    <name type="scientific">Amycolatopsis albidoflavus</name>
    <dbReference type="NCBI Taxonomy" id="102226"/>
    <lineage>
        <taxon>Bacteria</taxon>
        <taxon>Bacillati</taxon>
        <taxon>Actinomycetota</taxon>
        <taxon>Actinomycetes</taxon>
        <taxon>Pseudonocardiales</taxon>
        <taxon>Pseudonocardiaceae</taxon>
        <taxon>Amycolatopsis</taxon>
    </lineage>
</organism>
<dbReference type="NCBIfam" id="TIGR03971">
    <property type="entry name" value="SDR_subfam_1"/>
    <property type="match status" value="1"/>
</dbReference>
<dbReference type="InterPro" id="IPR002347">
    <property type="entry name" value="SDR_fam"/>
</dbReference>
<evidence type="ECO:0000256" key="1">
    <source>
        <dbReference type="ARBA" id="ARBA00006484"/>
    </source>
</evidence>
<dbReference type="InterPro" id="IPR036388">
    <property type="entry name" value="WH-like_DNA-bd_sf"/>
</dbReference>
<keyword evidence="4" id="KW-0520">NAD</keyword>
<dbReference type="Gene3D" id="1.10.10.10">
    <property type="entry name" value="Winged helix-like DNA-binding domain superfamily/Winged helix DNA-binding domain"/>
    <property type="match status" value="1"/>
</dbReference>
<comment type="caution">
    <text evidence="9">The sequence shown here is derived from an EMBL/GenBank/DDBJ whole genome shotgun (WGS) entry which is preliminary data.</text>
</comment>
<dbReference type="InterPro" id="IPR023985">
    <property type="entry name" value="SDR_subfam_1"/>
</dbReference>
<dbReference type="PRINTS" id="PR00080">
    <property type="entry name" value="SDRFAMILY"/>
</dbReference>
<name>A0ABW5HWW8_9PSEU</name>
<dbReference type="Proteomes" id="UP001597542">
    <property type="component" value="Unassembled WGS sequence"/>
</dbReference>
<feature type="domain" description="HTH iclR-type" evidence="7">
    <location>
        <begin position="6"/>
        <end position="67"/>
    </location>
</feature>
<evidence type="ECO:0000256" key="4">
    <source>
        <dbReference type="ARBA" id="ARBA00023027"/>
    </source>
</evidence>
<dbReference type="PRINTS" id="PR00081">
    <property type="entry name" value="GDHRDH"/>
</dbReference>
<dbReference type="SMART" id="SM00346">
    <property type="entry name" value="HTH_ICLR"/>
    <property type="match status" value="1"/>
</dbReference>
<evidence type="ECO:0000259" key="7">
    <source>
        <dbReference type="PROSITE" id="PS51077"/>
    </source>
</evidence>
<feature type="compositionally biased region" description="Polar residues" evidence="6">
    <location>
        <begin position="246"/>
        <end position="270"/>
    </location>
</feature>
<dbReference type="Pfam" id="PF09339">
    <property type="entry name" value="HTH_IclR"/>
    <property type="match status" value="1"/>
</dbReference>
<dbReference type="EC" id="1.1.99.-" evidence="9"/>
<dbReference type="SUPFAM" id="SSF46785">
    <property type="entry name" value="Winged helix' DNA-binding domain"/>
    <property type="match status" value="1"/>
</dbReference>
<dbReference type="PANTHER" id="PTHR24321:SF8">
    <property type="entry name" value="ESTRADIOL 17-BETA-DEHYDROGENASE 8-RELATED"/>
    <property type="match status" value="1"/>
</dbReference>
<proteinExistence type="inferred from homology"/>
<dbReference type="CDD" id="cd05233">
    <property type="entry name" value="SDR_c"/>
    <property type="match status" value="1"/>
</dbReference>
<dbReference type="Gene3D" id="3.40.50.720">
    <property type="entry name" value="NAD(P)-binding Rossmann-like Domain"/>
    <property type="match status" value="1"/>
</dbReference>
<dbReference type="PANTHER" id="PTHR24321">
    <property type="entry name" value="DEHYDROGENASES, SHORT CHAIN"/>
    <property type="match status" value="1"/>
</dbReference>
<dbReference type="InterPro" id="IPR014757">
    <property type="entry name" value="Tscrpt_reg_IclR_C"/>
</dbReference>
<feature type="region of interest" description="Disordered" evidence="6">
    <location>
        <begin position="203"/>
        <end position="307"/>
    </location>
</feature>
<keyword evidence="5" id="KW-0804">Transcription</keyword>
<feature type="compositionally biased region" description="Pro residues" evidence="6">
    <location>
        <begin position="214"/>
        <end position="232"/>
    </location>
</feature>
<feature type="domain" description="IclR-ED" evidence="8">
    <location>
        <begin position="68"/>
        <end position="259"/>
    </location>
</feature>
<evidence type="ECO:0000256" key="2">
    <source>
        <dbReference type="ARBA" id="ARBA00023002"/>
    </source>
</evidence>
<keyword evidence="3" id="KW-0805">Transcription regulation</keyword>
<dbReference type="Gene3D" id="3.30.450.40">
    <property type="match status" value="1"/>
</dbReference>
<evidence type="ECO:0000259" key="8">
    <source>
        <dbReference type="PROSITE" id="PS51078"/>
    </source>
</evidence>
<keyword evidence="10" id="KW-1185">Reference proteome</keyword>
<dbReference type="InterPro" id="IPR036291">
    <property type="entry name" value="NAD(P)-bd_dom_sf"/>
</dbReference>
<dbReference type="GO" id="GO:0016491">
    <property type="term" value="F:oxidoreductase activity"/>
    <property type="evidence" value="ECO:0007669"/>
    <property type="project" value="UniProtKB-KW"/>
</dbReference>
<reference evidence="10" key="1">
    <citation type="journal article" date="2019" name="Int. J. Syst. Evol. Microbiol.">
        <title>The Global Catalogue of Microorganisms (GCM) 10K type strain sequencing project: providing services to taxonomists for standard genome sequencing and annotation.</title>
        <authorList>
            <consortium name="The Broad Institute Genomics Platform"/>
            <consortium name="The Broad Institute Genome Sequencing Center for Infectious Disease"/>
            <person name="Wu L."/>
            <person name="Ma J."/>
        </authorList>
    </citation>
    <scope>NUCLEOTIDE SEQUENCE [LARGE SCALE GENOMIC DNA]</scope>
    <source>
        <strain evidence="10">CGMCC 4.7638</strain>
    </source>
</reference>
<keyword evidence="2 9" id="KW-0560">Oxidoreductase</keyword>
<gene>
    <name evidence="9" type="ORF">ACFSUT_14640</name>
</gene>
<protein>
    <submittedName>
        <fullName evidence="9">Mycofactocin-coupled SDR family oxidoreductase</fullName>
        <ecNumber evidence="9">1.1.99.-</ecNumber>
    </submittedName>
</protein>
<comment type="similarity">
    <text evidence="1">Belongs to the short-chain dehydrogenases/reductases (SDR) family.</text>
</comment>
<dbReference type="PROSITE" id="PS51078">
    <property type="entry name" value="ICLR_ED"/>
    <property type="match status" value="1"/>
</dbReference>
<evidence type="ECO:0000256" key="6">
    <source>
        <dbReference type="SAM" id="MobiDB-lite"/>
    </source>
</evidence>
<dbReference type="Pfam" id="PF13561">
    <property type="entry name" value="adh_short_C2"/>
    <property type="match status" value="1"/>
</dbReference>
<dbReference type="NCBIfam" id="NF009467">
    <property type="entry name" value="PRK12826.1-3"/>
    <property type="match status" value="1"/>
</dbReference>
<dbReference type="Pfam" id="PF01614">
    <property type="entry name" value="IclR_C"/>
    <property type="match status" value="1"/>
</dbReference>